<reference evidence="3" key="1">
    <citation type="submission" date="2016-12" db="EMBL/GenBank/DDBJ databases">
        <authorList>
            <person name="Varghese N."/>
            <person name="Submissions S."/>
        </authorList>
    </citation>
    <scope>NUCLEOTIDE SEQUENCE [LARGE SCALE GENOMIC DNA]</scope>
    <source>
        <strain evidence="3">DSM 13020</strain>
    </source>
</reference>
<dbReference type="SUPFAM" id="SSF53067">
    <property type="entry name" value="Actin-like ATPase domain"/>
    <property type="match status" value="2"/>
</dbReference>
<dbReference type="OrthoDB" id="9784166at2"/>
<name>A0A1M7T707_FERGO</name>
<dbReference type="InterPro" id="IPR043129">
    <property type="entry name" value="ATPase_NBD"/>
</dbReference>
<evidence type="ECO:0000259" key="1">
    <source>
        <dbReference type="Pfam" id="PF00814"/>
    </source>
</evidence>
<protein>
    <submittedName>
        <fullName evidence="2">tRNA threonylcarbamoyl adenosine modification protein YeaZ</fullName>
    </submittedName>
</protein>
<accession>A0A1M7T707</accession>
<gene>
    <name evidence="2" type="ORF">SAMN02745226_01640</name>
</gene>
<dbReference type="NCBIfam" id="TIGR03725">
    <property type="entry name" value="T6A_YeaZ"/>
    <property type="match status" value="1"/>
</dbReference>
<organism evidence="2 3">
    <name type="scientific">Fervidobacterium gondwanense DSM 13020</name>
    <dbReference type="NCBI Taxonomy" id="1121883"/>
    <lineage>
        <taxon>Bacteria</taxon>
        <taxon>Thermotogati</taxon>
        <taxon>Thermotogota</taxon>
        <taxon>Thermotogae</taxon>
        <taxon>Thermotogales</taxon>
        <taxon>Fervidobacteriaceae</taxon>
        <taxon>Fervidobacterium</taxon>
    </lineage>
</organism>
<proteinExistence type="predicted"/>
<evidence type="ECO:0000313" key="3">
    <source>
        <dbReference type="Proteomes" id="UP000184207"/>
    </source>
</evidence>
<evidence type="ECO:0000313" key="2">
    <source>
        <dbReference type="EMBL" id="SHN66513.1"/>
    </source>
</evidence>
<dbReference type="RefSeq" id="WP_072760330.1">
    <property type="nucleotide sequence ID" value="NZ_FRDJ01000010.1"/>
</dbReference>
<dbReference type="InterPro" id="IPR022496">
    <property type="entry name" value="T6A_TsaB"/>
</dbReference>
<dbReference type="AlphaFoldDB" id="A0A1M7T707"/>
<dbReference type="STRING" id="1121883.SAMN02745226_01640"/>
<keyword evidence="3" id="KW-1185">Reference proteome</keyword>
<dbReference type="Gene3D" id="3.30.420.40">
    <property type="match status" value="1"/>
</dbReference>
<dbReference type="Gene3D" id="3.30.420.200">
    <property type="match status" value="1"/>
</dbReference>
<dbReference type="EMBL" id="FRDJ01000010">
    <property type="protein sequence ID" value="SHN66513.1"/>
    <property type="molecule type" value="Genomic_DNA"/>
</dbReference>
<dbReference type="Proteomes" id="UP000184207">
    <property type="component" value="Unassembled WGS sequence"/>
</dbReference>
<feature type="domain" description="Gcp-like" evidence="1">
    <location>
        <begin position="42"/>
        <end position="135"/>
    </location>
</feature>
<dbReference type="Pfam" id="PF00814">
    <property type="entry name" value="TsaD"/>
    <property type="match status" value="1"/>
</dbReference>
<dbReference type="InterPro" id="IPR000905">
    <property type="entry name" value="Gcp-like_dom"/>
</dbReference>
<dbReference type="GO" id="GO:0002949">
    <property type="term" value="P:tRNA threonylcarbamoyladenosine modification"/>
    <property type="evidence" value="ECO:0007669"/>
    <property type="project" value="InterPro"/>
</dbReference>
<sequence length="223" mass="24993">MKLFALDTSTPRVVACYVDDEKKIFVELETKAKHGIQVSQVVEKMAEVDFGNLNIVGIGIGPGGLTGLRVGISFAYGLGIGNKFVQISSLKLIALNGLFYNGYIAVVRKAREGYLYSALYKPENGKLDEIVSPFIETVDLINERYREFSPKLFLGDGAEFFESDVKLNKFELSELSLPTARNLYLLACEEIENERFVNDIEPLYLQKSIAELNFEKRKKEGSV</sequence>